<dbReference type="InterPro" id="IPR012338">
    <property type="entry name" value="Beta-lactam/transpept-like"/>
</dbReference>
<keyword evidence="4" id="KW-1185">Reference proteome</keyword>
<keyword evidence="1" id="KW-0378">Hydrolase</keyword>
<dbReference type="EMBL" id="QRDZ01000026">
    <property type="protein sequence ID" value="RED63333.1"/>
    <property type="molecule type" value="Genomic_DNA"/>
</dbReference>
<dbReference type="AlphaFoldDB" id="A0A3D9INH7"/>
<dbReference type="GO" id="GO:0016787">
    <property type="term" value="F:hydrolase activity"/>
    <property type="evidence" value="ECO:0007669"/>
    <property type="project" value="UniProtKB-KW"/>
</dbReference>
<evidence type="ECO:0000256" key="1">
    <source>
        <dbReference type="ARBA" id="ARBA00022801"/>
    </source>
</evidence>
<proteinExistence type="predicted"/>
<organism evidence="3 4">
    <name type="scientific">Cohnella phaseoli</name>
    <dbReference type="NCBI Taxonomy" id="456490"/>
    <lineage>
        <taxon>Bacteria</taxon>
        <taxon>Bacillati</taxon>
        <taxon>Bacillota</taxon>
        <taxon>Bacilli</taxon>
        <taxon>Bacillales</taxon>
        <taxon>Paenibacillaceae</taxon>
        <taxon>Cohnella</taxon>
    </lineage>
</organism>
<feature type="domain" description="Beta-lactamase-related" evidence="2">
    <location>
        <begin position="32"/>
        <end position="346"/>
    </location>
</feature>
<comment type="caution">
    <text evidence="3">The sequence shown here is derived from an EMBL/GenBank/DDBJ whole genome shotgun (WGS) entry which is preliminary data.</text>
</comment>
<reference evidence="3 4" key="1">
    <citation type="submission" date="2018-07" db="EMBL/GenBank/DDBJ databases">
        <title>Genomic Encyclopedia of Type Strains, Phase III (KMG-III): the genomes of soil and plant-associated and newly described type strains.</title>
        <authorList>
            <person name="Whitman W."/>
        </authorList>
    </citation>
    <scope>NUCLEOTIDE SEQUENCE [LARGE SCALE GENOMIC DNA]</scope>
    <source>
        <strain evidence="3 4">CECT 7287</strain>
    </source>
</reference>
<dbReference type="Gene3D" id="3.40.710.10">
    <property type="entry name" value="DD-peptidase/beta-lactamase superfamily"/>
    <property type="match status" value="1"/>
</dbReference>
<gene>
    <name evidence="3" type="ORF">DFP98_1269</name>
</gene>
<dbReference type="PANTHER" id="PTHR43283:SF11">
    <property type="entry name" value="BETA-LACTAMASE-RELATED DOMAIN-CONTAINING PROTEIN"/>
    <property type="match status" value="1"/>
</dbReference>
<dbReference type="Pfam" id="PF00144">
    <property type="entry name" value="Beta-lactamase"/>
    <property type="match status" value="1"/>
</dbReference>
<name>A0A3D9INH7_9BACL</name>
<evidence type="ECO:0000313" key="4">
    <source>
        <dbReference type="Proteomes" id="UP000256977"/>
    </source>
</evidence>
<evidence type="ECO:0000313" key="3">
    <source>
        <dbReference type="EMBL" id="RED63333.1"/>
    </source>
</evidence>
<dbReference type="Proteomes" id="UP000256977">
    <property type="component" value="Unassembled WGS sequence"/>
</dbReference>
<sequence>MNEYWSVEAGSGWTLSEEAGAGIRRPIVEAIRERLIPGASIAIYYRGNLIRYAAGAAITGLQERPTGPNTLYDCASLTKVAATLPLILQLGGQGRLRLDDEASMYVPELRSDRAARITIRQLLAHTSGLPATHDFHSLPWSLERILTFIGSELSIEKPSETAVYSDLGFIILGAIASRLYGMPLDEAAKRYLFAPLGMSNTGFCPDPAKLDEIAATEWSEELGGYWRGIVHDENARALGGVSGHAGLFSTAGDLLKYAQLWLNIGSGEASLLPDSLAKEAIRLQTGGADSSRRGLGWVLKGDTADVSGAWMTSGAFGHTGFTGTSLYVDPGRQLAVVLLTNRVHYGRQQNITGLRQSLHDAVVRSLVEQAEKYPNPIQSN</sequence>
<dbReference type="OrthoDB" id="9770183at2"/>
<protein>
    <submittedName>
        <fullName evidence="3">CubicO group peptidase (Beta-lactamase class C family)</fullName>
    </submittedName>
</protein>
<evidence type="ECO:0000259" key="2">
    <source>
        <dbReference type="Pfam" id="PF00144"/>
    </source>
</evidence>
<accession>A0A3D9INH7</accession>
<dbReference type="InterPro" id="IPR050789">
    <property type="entry name" value="Diverse_Enzym_Activities"/>
</dbReference>
<dbReference type="SUPFAM" id="SSF56601">
    <property type="entry name" value="beta-lactamase/transpeptidase-like"/>
    <property type="match status" value="1"/>
</dbReference>
<dbReference type="RefSeq" id="WP_116063702.1">
    <property type="nucleotide sequence ID" value="NZ_QRDZ01000026.1"/>
</dbReference>
<dbReference type="InterPro" id="IPR001466">
    <property type="entry name" value="Beta-lactam-related"/>
</dbReference>
<dbReference type="PANTHER" id="PTHR43283">
    <property type="entry name" value="BETA-LACTAMASE-RELATED"/>
    <property type="match status" value="1"/>
</dbReference>